<evidence type="ECO:0000256" key="9">
    <source>
        <dbReference type="ARBA" id="ARBA00023212"/>
    </source>
</evidence>
<dbReference type="Pfam" id="PF00225">
    <property type="entry name" value="Kinesin"/>
    <property type="match status" value="1"/>
</dbReference>
<evidence type="ECO:0000256" key="8">
    <source>
        <dbReference type="ARBA" id="ARBA00023175"/>
    </source>
</evidence>
<sequence length="938" mass="101129">MSTTTLPRPSRPSIAPPTGPLPSIPVAKSRPSNVSPASRGNPSLLPSPANGSRAVSSSALPQRSHAKGHTNSTSNVPTLTADDSPAGPLPPGKTLRKTVSIGAFPQPPKHVGKSRLSAPSRPTASPARASSLRKPSRVSNVGGGRGLLPKSPLSPPSLLNGTGESVSVETSHLSLPSPPQSRNSSAQGSYATSATTFEDIGDDEVRGRSETTAANRQSTTKDGKGNVIVSVRVRPDVGAKDSKQDQEWEVNNKRALIAYKGREGGDYIYDNVFDTQDNNARVYDGAAKRLVRRVMEGYHGTVFAYGMTGTGKTFSMQGTATNPGVIPLAITDIFSYIRETPHREFLLRVSYLEIYNEKIHDLLAGPVAGPGPQEEIKLREDSKRGVYATPLKEEIVQSPTQLLRVIARGDQARRVAGTQFNARSSRSHAVVQIVVESRERVPGGGGSLKESKRSAVVAPGGVRVSTLSLIDLAGSEKAADNKERRTEGSHINKSLLTLGTVIARLSSDKEKEGSAKDKASKEKHLPYRDSKLTRLLQPALSGNSLVSILCTIQIGASGSVAASNSHTGETLNTLKFAARAKNNIVSHAKKADESLGAGADAGSRALLDRYRLEIQELRKQLDEQNKAKENKQEENKLEELEREKDDIEEKARELEDKARHEEQMLEMQLARTALKERIEHLNRLILSSKSLGVNNGRSFSAMSLQRGSVLSNGEFQGVFRPSSVRSSASHATLEVPGQHGPSANFNSLPLEGSEEDDSVGENGDGMASQAAQIQALQSDLADKNRYISTLEKRLLHARRSSHSRVSMSLSQKLSGEDGGLSAIVAERDAEIFNLRQQLEDKERMITALTSARKRNENAHEVGSDGSPGSRRTSHQSHQRSEGSSVSLLPKGSPISPKGPLKAFPASSKSEKNIEDVTRMLDEMINMRVDNARRDSIRP</sequence>
<feature type="compositionally biased region" description="Low complexity" evidence="14">
    <location>
        <begin position="147"/>
        <end position="161"/>
    </location>
</feature>
<feature type="binding site" evidence="12">
    <location>
        <begin position="306"/>
        <end position="313"/>
    </location>
    <ligand>
        <name>ATP</name>
        <dbReference type="ChEBI" id="CHEBI:30616"/>
    </ligand>
</feature>
<dbReference type="AlphaFoldDB" id="A0A2T2NIN3"/>
<feature type="region of interest" description="Disordered" evidence="14">
    <location>
        <begin position="623"/>
        <end position="649"/>
    </location>
</feature>
<evidence type="ECO:0000256" key="12">
    <source>
        <dbReference type="PROSITE-ProRule" id="PRU00283"/>
    </source>
</evidence>
<evidence type="ECO:0000256" key="14">
    <source>
        <dbReference type="SAM" id="MobiDB-lite"/>
    </source>
</evidence>
<keyword evidence="17" id="KW-1185">Reference proteome</keyword>
<evidence type="ECO:0000256" key="1">
    <source>
        <dbReference type="ARBA" id="ARBA00004245"/>
    </source>
</evidence>
<evidence type="ECO:0000256" key="6">
    <source>
        <dbReference type="ARBA" id="ARBA00022840"/>
    </source>
</evidence>
<evidence type="ECO:0000256" key="2">
    <source>
        <dbReference type="ARBA" id="ARBA00022490"/>
    </source>
</evidence>
<dbReference type="Proteomes" id="UP000240883">
    <property type="component" value="Unassembled WGS sequence"/>
</dbReference>
<evidence type="ECO:0000256" key="10">
    <source>
        <dbReference type="ARBA" id="ARBA00023306"/>
    </source>
</evidence>
<dbReference type="GO" id="GO:0051301">
    <property type="term" value="P:cell division"/>
    <property type="evidence" value="ECO:0007669"/>
    <property type="project" value="UniProtKB-KW"/>
</dbReference>
<feature type="compositionally biased region" description="Low complexity" evidence="14">
    <location>
        <begin position="114"/>
        <end position="133"/>
    </location>
</feature>
<evidence type="ECO:0000256" key="3">
    <source>
        <dbReference type="ARBA" id="ARBA00022618"/>
    </source>
</evidence>
<keyword evidence="10" id="KW-0131">Cell cycle</keyword>
<evidence type="ECO:0000313" key="17">
    <source>
        <dbReference type="Proteomes" id="UP000240883"/>
    </source>
</evidence>
<feature type="compositionally biased region" description="Polar residues" evidence="14">
    <location>
        <begin position="30"/>
        <end position="41"/>
    </location>
</feature>
<organism evidence="16 17">
    <name type="scientific">Corynespora cassiicola Philippines</name>
    <dbReference type="NCBI Taxonomy" id="1448308"/>
    <lineage>
        <taxon>Eukaryota</taxon>
        <taxon>Fungi</taxon>
        <taxon>Dikarya</taxon>
        <taxon>Ascomycota</taxon>
        <taxon>Pezizomycotina</taxon>
        <taxon>Dothideomycetes</taxon>
        <taxon>Pleosporomycetidae</taxon>
        <taxon>Pleosporales</taxon>
        <taxon>Corynesporascaceae</taxon>
        <taxon>Corynespora</taxon>
    </lineage>
</organism>
<evidence type="ECO:0000256" key="4">
    <source>
        <dbReference type="ARBA" id="ARBA00022741"/>
    </source>
</evidence>
<dbReference type="GO" id="GO:0005524">
    <property type="term" value="F:ATP binding"/>
    <property type="evidence" value="ECO:0007669"/>
    <property type="project" value="UniProtKB-UniRule"/>
</dbReference>
<evidence type="ECO:0000313" key="16">
    <source>
        <dbReference type="EMBL" id="PSN64908.1"/>
    </source>
</evidence>
<keyword evidence="6 12" id="KW-0067">ATP-binding</keyword>
<keyword evidence="9" id="KW-0206">Cytoskeleton</keyword>
<keyword evidence="7" id="KW-0175">Coiled coil</keyword>
<evidence type="ECO:0000256" key="7">
    <source>
        <dbReference type="ARBA" id="ARBA00023054"/>
    </source>
</evidence>
<protein>
    <recommendedName>
        <fullName evidence="13">Kinesin-like protein</fullName>
    </recommendedName>
</protein>
<dbReference type="InterPro" id="IPR027640">
    <property type="entry name" value="Kinesin-like_fam"/>
</dbReference>
<dbReference type="EMBL" id="KZ678137">
    <property type="protein sequence ID" value="PSN64908.1"/>
    <property type="molecule type" value="Genomic_DNA"/>
</dbReference>
<keyword evidence="5" id="KW-0498">Mitosis</keyword>
<keyword evidence="8 12" id="KW-0505">Motor protein</keyword>
<feature type="compositionally biased region" description="Polar residues" evidence="14">
    <location>
        <begin position="162"/>
        <end position="196"/>
    </location>
</feature>
<keyword evidence="4 12" id="KW-0547">Nucleotide-binding</keyword>
<accession>A0A2T2NIN3</accession>
<evidence type="ECO:0000256" key="5">
    <source>
        <dbReference type="ARBA" id="ARBA00022776"/>
    </source>
</evidence>
<dbReference type="GO" id="GO:0007018">
    <property type="term" value="P:microtubule-based movement"/>
    <property type="evidence" value="ECO:0007669"/>
    <property type="project" value="InterPro"/>
</dbReference>
<keyword evidence="3" id="KW-0132">Cell division</keyword>
<dbReference type="GO" id="GO:0008017">
    <property type="term" value="F:microtubule binding"/>
    <property type="evidence" value="ECO:0007669"/>
    <property type="project" value="InterPro"/>
</dbReference>
<dbReference type="InterPro" id="IPR027417">
    <property type="entry name" value="P-loop_NTPase"/>
</dbReference>
<comment type="subcellular location">
    <subcellularLocation>
        <location evidence="1">Cytoplasm</location>
        <location evidence="1">Cytoskeleton</location>
    </subcellularLocation>
</comment>
<dbReference type="PANTHER" id="PTHR47968">
    <property type="entry name" value="CENTROMERE PROTEIN E"/>
    <property type="match status" value="1"/>
</dbReference>
<feature type="compositionally biased region" description="Polar residues" evidence="14">
    <location>
        <begin position="69"/>
        <end position="78"/>
    </location>
</feature>
<dbReference type="SMART" id="SM00129">
    <property type="entry name" value="KISc"/>
    <property type="match status" value="1"/>
</dbReference>
<dbReference type="Gene3D" id="3.40.850.10">
    <property type="entry name" value="Kinesin motor domain"/>
    <property type="match status" value="1"/>
</dbReference>
<dbReference type="FunFam" id="3.40.850.10:FF:000073">
    <property type="entry name" value="Kinesin-like protein"/>
    <property type="match status" value="1"/>
</dbReference>
<comment type="similarity">
    <text evidence="12 13">Belongs to the TRAFAC class myosin-kinesin ATPase superfamily. Kinesin family.</text>
</comment>
<dbReference type="PANTHER" id="PTHR47968:SF75">
    <property type="entry name" value="CENTROMERE-ASSOCIATED PROTEIN E"/>
    <property type="match status" value="1"/>
</dbReference>
<dbReference type="SUPFAM" id="SSF52540">
    <property type="entry name" value="P-loop containing nucleoside triphosphate hydrolases"/>
    <property type="match status" value="1"/>
</dbReference>
<dbReference type="InterPro" id="IPR019821">
    <property type="entry name" value="Kinesin_motor_CS"/>
</dbReference>
<reference evidence="16 17" key="1">
    <citation type="journal article" date="2018" name="Front. Microbiol.">
        <title>Genome-Wide Analysis of Corynespora cassiicola Leaf Fall Disease Putative Effectors.</title>
        <authorList>
            <person name="Lopez D."/>
            <person name="Ribeiro S."/>
            <person name="Label P."/>
            <person name="Fumanal B."/>
            <person name="Venisse J.S."/>
            <person name="Kohler A."/>
            <person name="de Oliveira R.R."/>
            <person name="Labutti K."/>
            <person name="Lipzen A."/>
            <person name="Lail K."/>
            <person name="Bauer D."/>
            <person name="Ohm R.A."/>
            <person name="Barry K.W."/>
            <person name="Spatafora J."/>
            <person name="Grigoriev I.V."/>
            <person name="Martin F.M."/>
            <person name="Pujade-Renaud V."/>
        </authorList>
    </citation>
    <scope>NUCLEOTIDE SEQUENCE [LARGE SCALE GENOMIC DNA]</scope>
    <source>
        <strain evidence="16 17">Philippines</strain>
    </source>
</reference>
<feature type="region of interest" description="Disordered" evidence="14">
    <location>
        <begin position="1"/>
        <end position="227"/>
    </location>
</feature>
<dbReference type="GO" id="GO:0003777">
    <property type="term" value="F:microtubule motor activity"/>
    <property type="evidence" value="ECO:0007669"/>
    <property type="project" value="InterPro"/>
</dbReference>
<dbReference type="PRINTS" id="PR00380">
    <property type="entry name" value="KINESINHEAVY"/>
</dbReference>
<feature type="region of interest" description="Disordered" evidence="14">
    <location>
        <begin position="729"/>
        <end position="771"/>
    </location>
</feature>
<proteinExistence type="inferred from homology"/>
<gene>
    <name evidence="16" type="ORF">BS50DRAFT_46929</name>
</gene>
<evidence type="ECO:0000256" key="11">
    <source>
        <dbReference type="ARBA" id="ARBA00054086"/>
    </source>
</evidence>
<name>A0A2T2NIN3_CORCC</name>
<evidence type="ECO:0000256" key="13">
    <source>
        <dbReference type="RuleBase" id="RU000394"/>
    </source>
</evidence>
<feature type="compositionally biased region" description="Pro residues" evidence="14">
    <location>
        <begin position="14"/>
        <end position="23"/>
    </location>
</feature>
<dbReference type="PROSITE" id="PS50067">
    <property type="entry name" value="KINESIN_MOTOR_2"/>
    <property type="match status" value="1"/>
</dbReference>
<comment type="function">
    <text evidence="11">Required for assembly of the mitotic spindle.</text>
</comment>
<keyword evidence="13" id="KW-0493">Microtubule</keyword>
<dbReference type="OrthoDB" id="3176171at2759"/>
<evidence type="ECO:0000259" key="15">
    <source>
        <dbReference type="PROSITE" id="PS50067"/>
    </source>
</evidence>
<feature type="compositionally biased region" description="Basic and acidic residues" evidence="14">
    <location>
        <begin position="853"/>
        <end position="862"/>
    </location>
</feature>
<feature type="region of interest" description="Disordered" evidence="14">
    <location>
        <begin position="850"/>
        <end position="914"/>
    </location>
</feature>
<feature type="compositionally biased region" description="Polar residues" evidence="14">
    <location>
        <begin position="49"/>
        <end position="61"/>
    </location>
</feature>
<dbReference type="GO" id="GO:0005874">
    <property type="term" value="C:microtubule"/>
    <property type="evidence" value="ECO:0007669"/>
    <property type="project" value="UniProtKB-KW"/>
</dbReference>
<feature type="domain" description="Kinesin motor" evidence="15">
    <location>
        <begin position="226"/>
        <end position="583"/>
    </location>
</feature>
<dbReference type="STRING" id="1448308.A0A2T2NIN3"/>
<dbReference type="InterPro" id="IPR036961">
    <property type="entry name" value="Kinesin_motor_dom_sf"/>
</dbReference>
<dbReference type="InterPro" id="IPR001752">
    <property type="entry name" value="Kinesin_motor_dom"/>
</dbReference>
<dbReference type="PROSITE" id="PS00411">
    <property type="entry name" value="KINESIN_MOTOR_1"/>
    <property type="match status" value="1"/>
</dbReference>
<feature type="region of interest" description="Disordered" evidence="14">
    <location>
        <begin position="797"/>
        <end position="817"/>
    </location>
</feature>
<keyword evidence="2" id="KW-0963">Cytoplasm</keyword>